<sequence>MANSRKIDGYQKAVHSQIQIEKRSGGVDSEYYSNRKYLYPVGSIKFLLPCITKGGENGGELESRDLIAAIITAFFDCVQQLIHRVGSFSIDVTFAALSGYFGIKLISKDLVCRTAKLISECEGLLFFLTNL</sequence>
<dbReference type="EnsemblMetazoa" id="GPAI034080-RA">
    <property type="protein sequence ID" value="GPAI034080-PA"/>
    <property type="gene ID" value="GPAI034080"/>
</dbReference>
<proteinExistence type="predicted"/>
<protein>
    <submittedName>
        <fullName evidence="1">Uncharacterized protein</fullName>
    </submittedName>
</protein>
<reference evidence="1" key="2">
    <citation type="submission" date="2020-05" db="UniProtKB">
        <authorList>
            <consortium name="EnsemblMetazoa"/>
        </authorList>
    </citation>
    <scope>IDENTIFICATION</scope>
    <source>
        <strain evidence="1">IAEA</strain>
    </source>
</reference>
<accession>A0A1B0A4B4</accession>
<dbReference type="AlphaFoldDB" id="A0A1B0A4B4"/>
<dbReference type="Proteomes" id="UP000092445">
    <property type="component" value="Unassembled WGS sequence"/>
</dbReference>
<reference evidence="2" key="1">
    <citation type="submission" date="2014-03" db="EMBL/GenBank/DDBJ databases">
        <authorList>
            <person name="Aksoy S."/>
            <person name="Warren W."/>
            <person name="Wilson R.K."/>
        </authorList>
    </citation>
    <scope>NUCLEOTIDE SEQUENCE [LARGE SCALE GENOMIC DNA]</scope>
    <source>
        <strain evidence="2">IAEA</strain>
    </source>
</reference>
<evidence type="ECO:0000313" key="1">
    <source>
        <dbReference type="EnsemblMetazoa" id="GPAI034080-PA"/>
    </source>
</evidence>
<name>A0A1B0A4B4_GLOPL</name>
<keyword evidence="2" id="KW-1185">Reference proteome</keyword>
<organism evidence="1 2">
    <name type="scientific">Glossina pallidipes</name>
    <name type="common">Tsetse fly</name>
    <dbReference type="NCBI Taxonomy" id="7398"/>
    <lineage>
        <taxon>Eukaryota</taxon>
        <taxon>Metazoa</taxon>
        <taxon>Ecdysozoa</taxon>
        <taxon>Arthropoda</taxon>
        <taxon>Hexapoda</taxon>
        <taxon>Insecta</taxon>
        <taxon>Pterygota</taxon>
        <taxon>Neoptera</taxon>
        <taxon>Endopterygota</taxon>
        <taxon>Diptera</taxon>
        <taxon>Brachycera</taxon>
        <taxon>Muscomorpha</taxon>
        <taxon>Hippoboscoidea</taxon>
        <taxon>Glossinidae</taxon>
        <taxon>Glossina</taxon>
    </lineage>
</organism>
<evidence type="ECO:0000313" key="2">
    <source>
        <dbReference type="Proteomes" id="UP000092445"/>
    </source>
</evidence>
<dbReference type="VEuPathDB" id="VectorBase:GPAI034080"/>